<dbReference type="Gene3D" id="2.40.290.10">
    <property type="match status" value="1"/>
</dbReference>
<evidence type="ECO:0000256" key="9">
    <source>
        <dbReference type="ARBA" id="ARBA00022763"/>
    </source>
</evidence>
<dbReference type="InterPro" id="IPR036465">
    <property type="entry name" value="vWFA_dom_sf"/>
</dbReference>
<comment type="similarity">
    <text evidence="3">Belongs to the ku80 family.</text>
</comment>
<evidence type="ECO:0000256" key="4">
    <source>
        <dbReference type="ARBA" id="ARBA00011584"/>
    </source>
</evidence>
<accession>F2S5G6</accession>
<evidence type="ECO:0000256" key="11">
    <source>
        <dbReference type="ARBA" id="ARBA00022806"/>
    </source>
</evidence>
<dbReference type="InterPro" id="IPR036494">
    <property type="entry name" value="Ku_C_sf"/>
</dbReference>
<comment type="catalytic activity">
    <reaction evidence="20">
        <text>ATP + H2O = ADP + phosphate + H(+)</text>
        <dbReference type="Rhea" id="RHEA:13065"/>
        <dbReference type="ChEBI" id="CHEBI:15377"/>
        <dbReference type="ChEBI" id="CHEBI:15378"/>
        <dbReference type="ChEBI" id="CHEBI:30616"/>
        <dbReference type="ChEBI" id="CHEBI:43474"/>
        <dbReference type="ChEBI" id="CHEBI:456216"/>
        <dbReference type="EC" id="3.6.4.12"/>
    </reaction>
</comment>
<evidence type="ECO:0000256" key="7">
    <source>
        <dbReference type="ARBA" id="ARBA00022454"/>
    </source>
</evidence>
<dbReference type="PANTHER" id="PTHR12604">
    <property type="entry name" value="KU AUTOANTIGEN DNA HELICASE"/>
    <property type="match status" value="1"/>
</dbReference>
<evidence type="ECO:0000256" key="18">
    <source>
        <dbReference type="ARBA" id="ARBA00024890"/>
    </source>
</evidence>
<dbReference type="InterPro" id="IPR024193">
    <property type="entry name" value="Ku80"/>
</dbReference>
<dbReference type="FunFam" id="1.25.40.240:FF:000002">
    <property type="entry name" value="ATP-dependent DNA helicase II subunit 2"/>
    <property type="match status" value="1"/>
</dbReference>
<dbReference type="PIRSF" id="PIRSF016570">
    <property type="entry name" value="Ku80"/>
    <property type="match status" value="1"/>
</dbReference>
<feature type="domain" description="VWFA" evidence="22">
    <location>
        <begin position="6"/>
        <end position="214"/>
    </location>
</feature>
<keyword evidence="10" id="KW-0378">Hydrolase</keyword>
<keyword evidence="12" id="KW-0067">ATP-binding</keyword>
<dbReference type="FunFam" id="3.40.50.410:FF:000073">
    <property type="entry name" value="ATP-dependent DNA helicase II subunit 2"/>
    <property type="match status" value="1"/>
</dbReference>
<dbReference type="EC" id="3.6.4.12" evidence="5"/>
<dbReference type="GO" id="GO:0005524">
    <property type="term" value="F:ATP binding"/>
    <property type="evidence" value="ECO:0007669"/>
    <property type="project" value="UniProtKB-KW"/>
</dbReference>
<dbReference type="PANTHER" id="PTHR12604:SF4">
    <property type="entry name" value="X-RAY REPAIR CROSS-COMPLEMENTING PROTEIN 5"/>
    <property type="match status" value="1"/>
</dbReference>
<dbReference type="EMBL" id="GG698515">
    <property type="protein sequence ID" value="EGD98815.1"/>
    <property type="molecule type" value="Genomic_DNA"/>
</dbReference>
<dbReference type="GO" id="GO:0003690">
    <property type="term" value="F:double-stranded DNA binding"/>
    <property type="evidence" value="ECO:0007669"/>
    <property type="project" value="TreeGrafter"/>
</dbReference>
<evidence type="ECO:0000256" key="12">
    <source>
        <dbReference type="ARBA" id="ARBA00022840"/>
    </source>
</evidence>
<dbReference type="InterPro" id="IPR005161">
    <property type="entry name" value="Ku_N"/>
</dbReference>
<dbReference type="SUPFAM" id="SSF53300">
    <property type="entry name" value="vWA-like"/>
    <property type="match status" value="1"/>
</dbReference>
<dbReference type="InterPro" id="IPR014893">
    <property type="entry name" value="Ku_PK_bind"/>
</dbReference>
<evidence type="ECO:0000256" key="13">
    <source>
        <dbReference type="ARBA" id="ARBA00022895"/>
    </source>
</evidence>
<dbReference type="CDD" id="cd00873">
    <property type="entry name" value="KU80"/>
    <property type="match status" value="1"/>
</dbReference>
<dbReference type="PROSITE" id="PS50234">
    <property type="entry name" value="VWFA"/>
    <property type="match status" value="1"/>
</dbReference>
<keyword evidence="8" id="KW-0547">Nucleotide-binding</keyword>
<dbReference type="Proteomes" id="UP000009172">
    <property type="component" value="Unassembled WGS sequence"/>
</dbReference>
<dbReference type="FunFam" id="2.40.290.10:FF:000008">
    <property type="entry name" value="ATP-dependent DNA helicase II subunit 2"/>
    <property type="match status" value="1"/>
</dbReference>
<keyword evidence="7" id="KW-0158">Chromosome</keyword>
<evidence type="ECO:0000256" key="19">
    <source>
        <dbReference type="ARBA" id="ARBA00031847"/>
    </source>
</evidence>
<dbReference type="OrthoDB" id="30826at2759"/>
<dbReference type="Pfam" id="PF03731">
    <property type="entry name" value="Ku_N"/>
    <property type="match status" value="1"/>
</dbReference>
<dbReference type="Gene3D" id="1.10.1600.10">
    <property type="match status" value="1"/>
</dbReference>
<dbReference type="GO" id="GO:0006310">
    <property type="term" value="P:DNA recombination"/>
    <property type="evidence" value="ECO:0007669"/>
    <property type="project" value="UniProtKB-KW"/>
</dbReference>
<protein>
    <recommendedName>
        <fullName evidence="6">ATP-dependent DNA helicase II subunit 2</fullName>
        <ecNumber evidence="5">3.6.4.12</ecNumber>
    </recommendedName>
    <alternativeName>
        <fullName evidence="19">ATP-dependent DNA helicase II subunit Ku80</fullName>
    </alternativeName>
</protein>
<dbReference type="Pfam" id="PF02735">
    <property type="entry name" value="Ku"/>
    <property type="match status" value="1"/>
</dbReference>
<dbReference type="Gene3D" id="3.40.50.410">
    <property type="entry name" value="von Willebrand factor, type A domain"/>
    <property type="match status" value="1"/>
</dbReference>
<feature type="region of interest" description="Disordered" evidence="21">
    <location>
        <begin position="267"/>
        <end position="299"/>
    </location>
</feature>
<keyword evidence="11" id="KW-0347">Helicase</keyword>
<evidence type="ECO:0000256" key="6">
    <source>
        <dbReference type="ARBA" id="ARBA00021792"/>
    </source>
</evidence>
<evidence type="ECO:0000256" key="17">
    <source>
        <dbReference type="ARBA" id="ARBA00023242"/>
    </source>
</evidence>
<dbReference type="GO" id="GO:0003678">
    <property type="term" value="F:DNA helicase activity"/>
    <property type="evidence" value="ECO:0007669"/>
    <property type="project" value="UniProtKB-EC"/>
</dbReference>
<sequence length="767" mass="86170">MADKEATVYIVDVGRSMGEMNNGREYSDLDWAMLYVWDRITTTISTGRKTATIGVVGVRTDGTSSDMWTKSKDPSYKNISIFKEIGQALMPDLRELRSLIKPSNTDNGDAISSIVLAIDMIAKYCKKLKYKRKIVLVTNGKGPMDLDGMDTISEKIREEGIELVILGVDFDDPEFGVKEEDKDAVKAENESSLEKLCDACDGVYGTLEQAISELDTPRVKVVRGIPSFKGDFKLGDPDKYDSALTIQVERYFRTYAARPPPASSFVLSGAPPEVQQTEDSSANLKNARADTGKSTSNELTSVRNARSYQVADSGVVGGKRDVERDALAKGYEYGRTAVHITDSMENITKLETKAALEIVGFIPIENYDRYMNMSNANVIIAQRTNNKAIIALSSIIHALHEVESYAVGRLVTKDGKSPTLVLLAPSIDPDYECLLEVQLPFAEDVRCYRFPPLDRVTTMSGKVVKEHRNLPDENLLAAMEKYVENMELVQPGEEGDQVESFALQDCYSPLLHRVDQAIRWRATHPTKPLPSIPEILQNQSRQPEELMEQSKSALEQLIKASDVKKGKLKPQYPKRRTRGALIPPHHHHICLLTAIVVPPKVKGRKRNRITDKPLSGLDVDALLQGEKRQRISPENAIPEFKQALASTDDINTVKESVKQMCAIIENQIKHSLGDANYDRVVEYLGTMRDELISFEEPDLYNDFVRELKRKLLDDKLGEDRRELWWLIRKKRIGLIDDKLVEISKVTEQEAKEVCMHPIPNPIYTVTN</sequence>
<dbReference type="HOGENOM" id="CLU_010975_1_1_1"/>
<comment type="function">
    <text evidence="18">Single-stranded DNA-dependent ATP-dependent helicase. Involved in non-homologous end joining (NHEJ) DNA double strand break repair. DNA-binding is sequence-independent but has a high affinity to nicks in double-stranded DNA and to the ends of duplex DNA. Binds to naturally occurring chromosomal ends, and therefore provides chromosomal end protection. Required also for telomere recombination to repair telomeric ends in the absence of telomerase. KU70, of the KU70/KU80 heterodimer, binds to the stem loop of TLC1, the RNA component of telomerase. Involved in telomere maintenance. Interacts with telomeric repeats and subtelomeric sequences thereby controlling telomere length and protecting against subtelomeric rearrangement. Maintains telomeric chromatin, which is involved in silencing the expression of genes located at the telomere. Required for mating-type switching.</text>
</comment>
<evidence type="ECO:0000256" key="14">
    <source>
        <dbReference type="ARBA" id="ARBA00023125"/>
    </source>
</evidence>
<evidence type="ECO:0000313" key="24">
    <source>
        <dbReference type="Proteomes" id="UP000009172"/>
    </source>
</evidence>
<comment type="subcellular location">
    <subcellularLocation>
        <location evidence="2">Chromosome</location>
        <location evidence="2">Telomere</location>
    </subcellularLocation>
    <subcellularLocation>
        <location evidence="1">Nucleus</location>
    </subcellularLocation>
</comment>
<proteinExistence type="inferred from homology"/>
<dbReference type="InterPro" id="IPR002035">
    <property type="entry name" value="VWF_A"/>
</dbReference>
<dbReference type="GO" id="GO:0006303">
    <property type="term" value="P:double-strand break repair via nonhomologous end joining"/>
    <property type="evidence" value="ECO:0007669"/>
    <property type="project" value="InterPro"/>
</dbReference>
<evidence type="ECO:0000256" key="2">
    <source>
        <dbReference type="ARBA" id="ARBA00004574"/>
    </source>
</evidence>
<dbReference type="Pfam" id="PF08785">
    <property type="entry name" value="Ku_PK_bind"/>
    <property type="match status" value="1"/>
</dbReference>
<gene>
    <name evidence="23" type="ORF">TESG_06180</name>
</gene>
<keyword evidence="15" id="KW-0233">DNA recombination</keyword>
<keyword evidence="9" id="KW-0227">DNA damage</keyword>
<reference evidence="24" key="1">
    <citation type="journal article" date="2012" name="MBio">
        <title>Comparative genome analysis of Trichophyton rubrum and related dermatophytes reveals candidate genes involved in infection.</title>
        <authorList>
            <person name="Martinez D.A."/>
            <person name="Oliver B.G."/>
            <person name="Graeser Y."/>
            <person name="Goldberg J.M."/>
            <person name="Li W."/>
            <person name="Martinez-Rossi N.M."/>
            <person name="Monod M."/>
            <person name="Shelest E."/>
            <person name="Barton R.C."/>
            <person name="Birch E."/>
            <person name="Brakhage A.A."/>
            <person name="Chen Z."/>
            <person name="Gurr S.J."/>
            <person name="Heiman D."/>
            <person name="Heitman J."/>
            <person name="Kosti I."/>
            <person name="Rossi A."/>
            <person name="Saif S."/>
            <person name="Samalova M."/>
            <person name="Saunders C.W."/>
            <person name="Shea T."/>
            <person name="Summerbell R.C."/>
            <person name="Xu J."/>
            <person name="Young S."/>
            <person name="Zeng Q."/>
            <person name="Birren B.W."/>
            <person name="Cuomo C.A."/>
            <person name="White T.C."/>
        </authorList>
    </citation>
    <scope>NUCLEOTIDE SEQUENCE [LARGE SCALE GENOMIC DNA]</scope>
    <source>
        <strain evidence="24">CBS 112818</strain>
    </source>
</reference>
<dbReference type="SMART" id="SM00559">
    <property type="entry name" value="Ku78"/>
    <property type="match status" value="1"/>
</dbReference>
<name>F2S5G6_TRIT1</name>
<dbReference type="Gene3D" id="1.25.40.240">
    <property type="entry name" value="Ku, C-terminal domain"/>
    <property type="match status" value="1"/>
</dbReference>
<dbReference type="GO" id="GO:0000781">
    <property type="term" value="C:chromosome, telomeric region"/>
    <property type="evidence" value="ECO:0007669"/>
    <property type="project" value="UniProtKB-SubCell"/>
</dbReference>
<dbReference type="InterPro" id="IPR006164">
    <property type="entry name" value="DNA_bd_Ku70/Ku80"/>
</dbReference>
<feature type="compositionally biased region" description="Polar residues" evidence="21">
    <location>
        <begin position="274"/>
        <end position="284"/>
    </location>
</feature>
<dbReference type="GO" id="GO:0043564">
    <property type="term" value="C:Ku70:Ku80 complex"/>
    <property type="evidence" value="ECO:0007669"/>
    <property type="project" value="InterPro"/>
</dbReference>
<comment type="subunit">
    <text evidence="4">Heterodimer of Ku70 and Ku80.</text>
</comment>
<dbReference type="FunFam" id="1.10.1600.10:FF:000002">
    <property type="entry name" value="X-ray repair cross-complementing protein 5"/>
    <property type="match status" value="1"/>
</dbReference>
<keyword evidence="14" id="KW-0238">DNA-binding</keyword>
<keyword evidence="24" id="KW-1185">Reference proteome</keyword>
<keyword evidence="17" id="KW-0539">Nucleus</keyword>
<evidence type="ECO:0000313" key="23">
    <source>
        <dbReference type="EMBL" id="EGD98815.1"/>
    </source>
</evidence>
<dbReference type="InterPro" id="IPR016194">
    <property type="entry name" value="SPOC-like_C_dom_sf"/>
</dbReference>
<evidence type="ECO:0000256" key="3">
    <source>
        <dbReference type="ARBA" id="ARBA00007726"/>
    </source>
</evidence>
<evidence type="ECO:0000256" key="16">
    <source>
        <dbReference type="ARBA" id="ARBA00023204"/>
    </source>
</evidence>
<dbReference type="GO" id="GO:0000723">
    <property type="term" value="P:telomere maintenance"/>
    <property type="evidence" value="ECO:0007669"/>
    <property type="project" value="InterPro"/>
</dbReference>
<evidence type="ECO:0000259" key="22">
    <source>
        <dbReference type="PROSITE" id="PS50234"/>
    </source>
</evidence>
<dbReference type="GO" id="GO:0016787">
    <property type="term" value="F:hydrolase activity"/>
    <property type="evidence" value="ECO:0007669"/>
    <property type="project" value="UniProtKB-KW"/>
</dbReference>
<organism evidence="23 24">
    <name type="scientific">Trichophyton tonsurans (strain CBS 112818)</name>
    <name type="common">Scalp ringworm fungus</name>
    <dbReference type="NCBI Taxonomy" id="647933"/>
    <lineage>
        <taxon>Eukaryota</taxon>
        <taxon>Fungi</taxon>
        <taxon>Dikarya</taxon>
        <taxon>Ascomycota</taxon>
        <taxon>Pezizomycotina</taxon>
        <taxon>Eurotiomycetes</taxon>
        <taxon>Eurotiomycetidae</taxon>
        <taxon>Onygenales</taxon>
        <taxon>Arthrodermataceae</taxon>
        <taxon>Trichophyton</taxon>
    </lineage>
</organism>
<dbReference type="GO" id="GO:0003684">
    <property type="term" value="F:damaged DNA binding"/>
    <property type="evidence" value="ECO:0007669"/>
    <property type="project" value="InterPro"/>
</dbReference>
<keyword evidence="16" id="KW-0234">DNA repair</keyword>
<dbReference type="GO" id="GO:0042162">
    <property type="term" value="F:telomeric DNA binding"/>
    <property type="evidence" value="ECO:0007669"/>
    <property type="project" value="InterPro"/>
</dbReference>
<evidence type="ECO:0000256" key="8">
    <source>
        <dbReference type="ARBA" id="ARBA00022741"/>
    </source>
</evidence>
<evidence type="ECO:0000256" key="1">
    <source>
        <dbReference type="ARBA" id="ARBA00004123"/>
    </source>
</evidence>
<dbReference type="SUPFAM" id="SSF101420">
    <property type="entry name" value="C-terminal domain of Ku80"/>
    <property type="match status" value="1"/>
</dbReference>
<evidence type="ECO:0000256" key="15">
    <source>
        <dbReference type="ARBA" id="ARBA00023172"/>
    </source>
</evidence>
<dbReference type="AlphaFoldDB" id="F2S5G6"/>
<dbReference type="SUPFAM" id="SSF100939">
    <property type="entry name" value="SPOC domain-like"/>
    <property type="match status" value="1"/>
</dbReference>
<evidence type="ECO:0000256" key="20">
    <source>
        <dbReference type="ARBA" id="ARBA00047995"/>
    </source>
</evidence>
<evidence type="ECO:0000256" key="10">
    <source>
        <dbReference type="ARBA" id="ARBA00022801"/>
    </source>
</evidence>
<evidence type="ECO:0000256" key="21">
    <source>
        <dbReference type="SAM" id="MobiDB-lite"/>
    </source>
</evidence>
<keyword evidence="13" id="KW-0779">Telomere</keyword>
<evidence type="ECO:0000256" key="5">
    <source>
        <dbReference type="ARBA" id="ARBA00012551"/>
    </source>
</evidence>